<organism evidence="1 3">
    <name type="scientific">Sulfodiicoccus acidiphilus</name>
    <dbReference type="NCBI Taxonomy" id="1670455"/>
    <lineage>
        <taxon>Archaea</taxon>
        <taxon>Thermoproteota</taxon>
        <taxon>Thermoprotei</taxon>
        <taxon>Sulfolobales</taxon>
        <taxon>Sulfolobaceae</taxon>
        <taxon>Sulfodiicoccus</taxon>
    </lineage>
</organism>
<evidence type="ECO:0000313" key="3">
    <source>
        <dbReference type="Proteomes" id="UP000276741"/>
    </source>
</evidence>
<name>A0A348B3X4_9CREN</name>
<evidence type="ECO:0000313" key="1">
    <source>
        <dbReference type="EMBL" id="BBD72876.1"/>
    </source>
</evidence>
<proteinExistence type="predicted"/>
<keyword evidence="3" id="KW-1185">Reference proteome</keyword>
<dbReference type="Proteomes" id="UP000616143">
    <property type="component" value="Unassembled WGS sequence"/>
</dbReference>
<protein>
    <submittedName>
        <fullName evidence="1">Uncharacterized protein</fullName>
    </submittedName>
</protein>
<dbReference type="EMBL" id="AP018553">
    <property type="protein sequence ID" value="BBD72876.1"/>
    <property type="molecule type" value="Genomic_DNA"/>
</dbReference>
<dbReference type="Proteomes" id="UP000276741">
    <property type="component" value="Chromosome"/>
</dbReference>
<accession>A0A348B3X4</accession>
<gene>
    <name evidence="2" type="ORF">GCM10007116_02870</name>
    <name evidence="1" type="ORF">HS1genome_1265</name>
</gene>
<reference evidence="1" key="3">
    <citation type="journal article" date="2019" name="BMC Res. Notes">
        <title>Complete genome sequence of the Sulfodiicoccus acidiphilus strain HS-1T, the first crenarchaeon that lacks polB3, isolated from an acidic hot spring in Ohwaku-dani, Hakone, Japan.</title>
        <authorList>
            <person name="Sakai H.D."/>
            <person name="Kurosawa N."/>
        </authorList>
    </citation>
    <scope>NUCLEOTIDE SEQUENCE</scope>
    <source>
        <strain evidence="1">HS-1</strain>
    </source>
</reference>
<sequence length="77" mass="9289">MRKARGIKRAGINFFHKRSVDFIRSDYLKFRIRSVEEYFSAVKNLRIELGSWVRKLFPFKDDTLKLKIRKEATGRPR</sequence>
<dbReference type="AlphaFoldDB" id="A0A348B3X4"/>
<reference evidence="3" key="2">
    <citation type="submission" date="2018-04" db="EMBL/GenBank/DDBJ databases">
        <title>Complete genome sequence of Sulfodiicoccus acidiphilus strain HS-1.</title>
        <authorList>
            <person name="Sakai H.D."/>
            <person name="Kurosawa N."/>
        </authorList>
    </citation>
    <scope>NUCLEOTIDE SEQUENCE [LARGE SCALE GENOMIC DNA]</scope>
    <source>
        <strain evidence="3">HS-1</strain>
    </source>
</reference>
<evidence type="ECO:0000313" key="2">
    <source>
        <dbReference type="EMBL" id="GGT88312.1"/>
    </source>
</evidence>
<dbReference type="GeneID" id="38666777"/>
<dbReference type="RefSeq" id="WP_126450084.1">
    <property type="nucleotide sequence ID" value="NZ_AP018553.1"/>
</dbReference>
<dbReference type="EMBL" id="BMQS01000002">
    <property type="protein sequence ID" value="GGT88312.1"/>
    <property type="molecule type" value="Genomic_DNA"/>
</dbReference>
<dbReference type="KEGG" id="sacd:HS1genome_1265"/>
<reference evidence="2" key="4">
    <citation type="submission" date="2020-09" db="EMBL/GenBank/DDBJ databases">
        <authorList>
            <person name="Sun Q."/>
            <person name="Ohkuma M."/>
        </authorList>
    </citation>
    <scope>NUCLEOTIDE SEQUENCE</scope>
    <source>
        <strain evidence="2">JCM 31740</strain>
    </source>
</reference>
<reference evidence="2" key="1">
    <citation type="journal article" date="2014" name="Int. J. Syst. Evol. Microbiol.">
        <title>Complete genome sequence of Corynebacterium casei LMG S-19264T (=DSM 44701T), isolated from a smear-ripened cheese.</title>
        <authorList>
            <consortium name="US DOE Joint Genome Institute (JGI-PGF)"/>
            <person name="Walter F."/>
            <person name="Albersmeier A."/>
            <person name="Kalinowski J."/>
            <person name="Ruckert C."/>
        </authorList>
    </citation>
    <scope>NUCLEOTIDE SEQUENCE</scope>
    <source>
        <strain evidence="2">JCM 31740</strain>
    </source>
</reference>